<evidence type="ECO:0008006" key="7">
    <source>
        <dbReference type="Google" id="ProtNLM"/>
    </source>
</evidence>
<name>H2YI40_CIOSA</name>
<evidence type="ECO:0000256" key="1">
    <source>
        <dbReference type="ARBA" id="ARBA00004173"/>
    </source>
</evidence>
<dbReference type="InterPro" id="IPR039982">
    <property type="entry name" value="Ribosomal_mL65"/>
</dbReference>
<comment type="subcellular location">
    <subcellularLocation>
        <location evidence="1">Mitochondrion</location>
    </subcellularLocation>
</comment>
<accession>H2YI40</accession>
<dbReference type="GO" id="GO:0006412">
    <property type="term" value="P:translation"/>
    <property type="evidence" value="ECO:0007669"/>
    <property type="project" value="InterPro"/>
</dbReference>
<dbReference type="InterPro" id="IPR010793">
    <property type="entry name" value="Ribosomal_mL37/mL65"/>
</dbReference>
<reference evidence="5" key="2">
    <citation type="submission" date="2025-08" db="UniProtKB">
        <authorList>
            <consortium name="Ensembl"/>
        </authorList>
    </citation>
    <scope>IDENTIFICATION</scope>
</reference>
<organism evidence="5 6">
    <name type="scientific">Ciona savignyi</name>
    <name type="common">Pacific transparent sea squirt</name>
    <dbReference type="NCBI Taxonomy" id="51511"/>
    <lineage>
        <taxon>Eukaryota</taxon>
        <taxon>Metazoa</taxon>
        <taxon>Chordata</taxon>
        <taxon>Tunicata</taxon>
        <taxon>Ascidiacea</taxon>
        <taxon>Phlebobranchia</taxon>
        <taxon>Cionidae</taxon>
        <taxon>Ciona</taxon>
    </lineage>
</organism>
<evidence type="ECO:0000313" key="5">
    <source>
        <dbReference type="Ensembl" id="ENSCSAVP00000004989.1"/>
    </source>
</evidence>
<dbReference type="Pfam" id="PF07147">
    <property type="entry name" value="PDCD9"/>
    <property type="match status" value="1"/>
</dbReference>
<dbReference type="AlphaFoldDB" id="H2YI40"/>
<keyword evidence="3" id="KW-0496">Mitochondrion</keyword>
<reference evidence="5" key="3">
    <citation type="submission" date="2025-09" db="UniProtKB">
        <authorList>
            <consortium name="Ensembl"/>
        </authorList>
    </citation>
    <scope>IDENTIFICATION</scope>
</reference>
<evidence type="ECO:0000256" key="4">
    <source>
        <dbReference type="ARBA" id="ARBA00023274"/>
    </source>
</evidence>
<dbReference type="GO" id="GO:0005762">
    <property type="term" value="C:mitochondrial large ribosomal subunit"/>
    <property type="evidence" value="ECO:0007669"/>
    <property type="project" value="TreeGrafter"/>
</dbReference>
<proteinExistence type="predicted"/>
<evidence type="ECO:0000256" key="3">
    <source>
        <dbReference type="ARBA" id="ARBA00023128"/>
    </source>
</evidence>
<dbReference type="Ensembl" id="ENSCSAVT00000005060.1">
    <property type="protein sequence ID" value="ENSCSAVP00000004989.1"/>
    <property type="gene ID" value="ENSCSAVG00000002974.1"/>
</dbReference>
<keyword evidence="6" id="KW-1185">Reference proteome</keyword>
<dbReference type="PANTHER" id="PTHR13014:SF3">
    <property type="entry name" value="LARGE RIBOSOMAL SUBUNIT PROTEIN ML65"/>
    <property type="match status" value="1"/>
</dbReference>
<evidence type="ECO:0000256" key="2">
    <source>
        <dbReference type="ARBA" id="ARBA00022980"/>
    </source>
</evidence>
<reference evidence="6" key="1">
    <citation type="submission" date="2003-08" db="EMBL/GenBank/DDBJ databases">
        <authorList>
            <person name="Birren B."/>
            <person name="Nusbaum C."/>
            <person name="Abebe A."/>
            <person name="Abouelleil A."/>
            <person name="Adekoya E."/>
            <person name="Ait-zahra M."/>
            <person name="Allen N."/>
            <person name="Allen T."/>
            <person name="An P."/>
            <person name="Anderson M."/>
            <person name="Anderson S."/>
            <person name="Arachchi H."/>
            <person name="Armbruster J."/>
            <person name="Bachantsang P."/>
            <person name="Baldwin J."/>
            <person name="Barry A."/>
            <person name="Bayul T."/>
            <person name="Blitshsteyn B."/>
            <person name="Bloom T."/>
            <person name="Blye J."/>
            <person name="Boguslavskiy L."/>
            <person name="Borowsky M."/>
            <person name="Boukhgalter B."/>
            <person name="Brunache A."/>
            <person name="Butler J."/>
            <person name="Calixte N."/>
            <person name="Calvo S."/>
            <person name="Camarata J."/>
            <person name="Campo K."/>
            <person name="Chang J."/>
            <person name="Cheshatsang Y."/>
            <person name="Citroen M."/>
            <person name="Collymore A."/>
            <person name="Considine T."/>
            <person name="Cook A."/>
            <person name="Cooke P."/>
            <person name="Corum B."/>
            <person name="Cuomo C."/>
            <person name="David R."/>
            <person name="Dawoe T."/>
            <person name="Degray S."/>
            <person name="Dodge S."/>
            <person name="Dooley K."/>
            <person name="Dorje P."/>
            <person name="Dorjee K."/>
            <person name="Dorris L."/>
            <person name="Duffey N."/>
            <person name="Dupes A."/>
            <person name="Elkins T."/>
            <person name="Engels R."/>
            <person name="Erickson J."/>
            <person name="Farina A."/>
            <person name="Faro S."/>
            <person name="Ferreira P."/>
            <person name="Fischer H."/>
            <person name="Fitzgerald M."/>
            <person name="Foley K."/>
            <person name="Gage D."/>
            <person name="Galagan J."/>
            <person name="Gearin G."/>
            <person name="Gnerre S."/>
            <person name="Gnirke A."/>
            <person name="Goyette A."/>
            <person name="Graham J."/>
            <person name="Grandbois E."/>
            <person name="Gyaltsen K."/>
            <person name="Hafez N."/>
            <person name="Hagopian D."/>
            <person name="Hagos B."/>
            <person name="Hall J."/>
            <person name="Hatcher B."/>
            <person name="Heller A."/>
            <person name="Higgins H."/>
            <person name="Honan T."/>
            <person name="Horn A."/>
            <person name="Houde N."/>
            <person name="Hughes L."/>
            <person name="Hulme W."/>
            <person name="Husby E."/>
            <person name="Iliev I."/>
            <person name="Jaffe D."/>
            <person name="Jones C."/>
            <person name="Kamal M."/>
            <person name="Kamat A."/>
            <person name="Kamvysselis M."/>
            <person name="Karlsson E."/>
            <person name="Kells C."/>
            <person name="Kieu A."/>
            <person name="Kisner P."/>
            <person name="Kodira C."/>
            <person name="Kulbokas E."/>
            <person name="Labutti K."/>
            <person name="Lama D."/>
            <person name="Landers T."/>
            <person name="Leger J."/>
            <person name="Levine S."/>
            <person name="Lewis D."/>
            <person name="Lewis T."/>
            <person name="Lindblad-toh K."/>
            <person name="Liu X."/>
            <person name="Lokyitsang T."/>
            <person name="Lokyitsang Y."/>
            <person name="Lucien O."/>
            <person name="Lui A."/>
            <person name="Ma L.J."/>
            <person name="Mabbitt R."/>
            <person name="Macdonald J."/>
            <person name="Maclean C."/>
            <person name="Major J."/>
            <person name="Manning J."/>
            <person name="Marabella R."/>
            <person name="Maru K."/>
            <person name="Matthews C."/>
            <person name="Mauceli E."/>
            <person name="Mccarthy M."/>
            <person name="Mcdonough S."/>
            <person name="Mcghee T."/>
            <person name="Meldrim J."/>
            <person name="Meneus L."/>
            <person name="Mesirov J."/>
            <person name="Mihalev A."/>
            <person name="Mihova T."/>
            <person name="Mikkelsen T."/>
            <person name="Mlenga V."/>
            <person name="Moru K."/>
            <person name="Mozes J."/>
            <person name="Mulrain L."/>
            <person name="Munson G."/>
            <person name="Naylor J."/>
            <person name="Newes C."/>
            <person name="Nguyen C."/>
            <person name="Nguyen N."/>
            <person name="Nguyen T."/>
            <person name="Nicol R."/>
            <person name="Nielsen C."/>
            <person name="Nizzari M."/>
            <person name="Norbu C."/>
            <person name="Norbu N."/>
            <person name="O'donnell P."/>
            <person name="Okoawo O."/>
            <person name="O'leary S."/>
            <person name="Omotosho B."/>
            <person name="O'neill K."/>
            <person name="Osman S."/>
            <person name="Parker S."/>
            <person name="Perrin D."/>
            <person name="Phunkhang P."/>
            <person name="Piqani B."/>
            <person name="Purcell S."/>
            <person name="Rachupka T."/>
            <person name="Ramasamy U."/>
            <person name="Rameau R."/>
            <person name="Ray V."/>
            <person name="Raymond C."/>
            <person name="Retta R."/>
            <person name="Richardson S."/>
            <person name="Rise C."/>
            <person name="Rodriguez J."/>
            <person name="Rogers J."/>
            <person name="Rogov P."/>
            <person name="Rutman M."/>
            <person name="Schupbach R."/>
            <person name="Seaman C."/>
            <person name="Settipalli S."/>
            <person name="Sharpe T."/>
            <person name="Sheridan J."/>
            <person name="Sherpa N."/>
            <person name="Shi J."/>
            <person name="Smirnov S."/>
            <person name="Smith C."/>
            <person name="Sougnez C."/>
            <person name="Spencer B."/>
            <person name="Stalker J."/>
            <person name="Stange-thomann N."/>
            <person name="Stavropoulos S."/>
            <person name="Stetson K."/>
            <person name="Stone C."/>
            <person name="Stone S."/>
            <person name="Stubbs M."/>
            <person name="Talamas J."/>
            <person name="Tchuinga P."/>
            <person name="Tenzing P."/>
            <person name="Tesfaye S."/>
            <person name="Theodore J."/>
            <person name="Thoulutsang Y."/>
            <person name="Topham K."/>
            <person name="Towey S."/>
            <person name="Tsamla T."/>
            <person name="Tsomo N."/>
            <person name="Vallee D."/>
            <person name="Vassiliev H."/>
            <person name="Venkataraman V."/>
            <person name="Vinson J."/>
            <person name="Vo A."/>
            <person name="Wade C."/>
            <person name="Wang S."/>
            <person name="Wangchuk T."/>
            <person name="Wangdi T."/>
            <person name="Whittaker C."/>
            <person name="Wilkinson J."/>
            <person name="Wu Y."/>
            <person name="Wyman D."/>
            <person name="Yadav S."/>
            <person name="Yang S."/>
            <person name="Yang X."/>
            <person name="Yeager S."/>
            <person name="Yee E."/>
            <person name="Young G."/>
            <person name="Zainoun J."/>
            <person name="Zembeck L."/>
            <person name="Zimmer A."/>
            <person name="Zody M."/>
            <person name="Lander E."/>
        </authorList>
    </citation>
    <scope>NUCLEOTIDE SEQUENCE [LARGE SCALE GENOMIC DNA]</scope>
</reference>
<dbReference type="HOGENOM" id="CLU_677840_0_0_1"/>
<dbReference type="GeneTree" id="ENSGT00390000001442"/>
<dbReference type="Proteomes" id="UP000007875">
    <property type="component" value="Unassembled WGS sequence"/>
</dbReference>
<sequence length="406" mass="47058">MPYVIDHASVCDTYLAQLREFVNDILMMKYHKLSSSVQSPLSKHKLNEEIMSEIMTHLATMLAPSNPQLHACEVDHKAENSMFWLRGRGFLKWTLPEDLPVAFQCHDSPLLQIRTAEQLPEFTPHHGEFSCSGNIPTFHTTPHVFRNKRNVYRNSISPGHRAFGGDLDPSYQHAMDAEKLDEIAPPIYNPYPYGHTQLAILPAHYSRDWYSENMEHCDITEEIEEHIKGHGMMSGWVWTAAQAHYHRYWMDADVERPFSSQVIVTDGQFMSFFCYQLNTLAIDPDNMHDNPYRNLCYGSTDIKLYDDITPEGVTGLNDDALKMLIKFAMNGQLLHQSLSPRDEDIEEYNKTLPVQEPDAEYPDLEDQMPLHKARNAEQRQIEDQKREEEAYKQMTYTKRLTNMIGM</sequence>
<dbReference type="STRING" id="51511.ENSCSAVP00000004989"/>
<dbReference type="eggNOG" id="KOG4461">
    <property type="taxonomic scope" value="Eukaryota"/>
</dbReference>
<evidence type="ECO:0000313" key="6">
    <source>
        <dbReference type="Proteomes" id="UP000007875"/>
    </source>
</evidence>
<keyword evidence="2" id="KW-0689">Ribosomal protein</keyword>
<protein>
    <recommendedName>
        <fullName evidence="7">28S ribosomal protein S30, mitochondrial</fullName>
    </recommendedName>
</protein>
<dbReference type="GO" id="GO:0003735">
    <property type="term" value="F:structural constituent of ribosome"/>
    <property type="evidence" value="ECO:0007669"/>
    <property type="project" value="InterPro"/>
</dbReference>
<dbReference type="InParanoid" id="H2YI40"/>
<keyword evidence="4" id="KW-0687">Ribonucleoprotein</keyword>
<dbReference type="PANTHER" id="PTHR13014">
    <property type="entry name" value="MITOCHONDRIAL 28S RIBOSOMAL PROTEIN S30/P52 PRO-APOTOTIC PROTEIN"/>
    <property type="match status" value="1"/>
</dbReference>